<dbReference type="OrthoDB" id="4202152at2759"/>
<evidence type="ECO:0000313" key="1">
    <source>
        <dbReference type="EMBL" id="OJD22969.1"/>
    </source>
</evidence>
<evidence type="ECO:0008006" key="3">
    <source>
        <dbReference type="Google" id="ProtNLM"/>
    </source>
</evidence>
<proteinExistence type="predicted"/>
<gene>
    <name evidence="1" type="ORF">ACJ73_05683</name>
</gene>
<dbReference type="EMBL" id="LGTZ01000911">
    <property type="protein sequence ID" value="OJD22969.1"/>
    <property type="molecule type" value="Genomic_DNA"/>
</dbReference>
<dbReference type="Proteomes" id="UP000242791">
    <property type="component" value="Unassembled WGS sequence"/>
</dbReference>
<evidence type="ECO:0000313" key="2">
    <source>
        <dbReference type="Proteomes" id="UP000242791"/>
    </source>
</evidence>
<name>A0A1J9Q345_9EURO</name>
<accession>A0A1J9Q345</accession>
<dbReference type="AlphaFoldDB" id="A0A1J9Q345"/>
<comment type="caution">
    <text evidence="1">The sequence shown here is derived from an EMBL/GenBank/DDBJ whole genome shotgun (WGS) entry which is preliminary data.</text>
</comment>
<protein>
    <recommendedName>
        <fullName evidence="3">Protein kinase domain-containing protein</fullName>
    </recommendedName>
</protein>
<reference evidence="1 2" key="1">
    <citation type="submission" date="2015-08" db="EMBL/GenBank/DDBJ databases">
        <title>Emmonsia species relationships and genome sequence.</title>
        <authorList>
            <person name="Cuomo C.A."/>
            <person name="Schwartz I.S."/>
            <person name="Kenyon C."/>
            <person name="De Hoog G.S."/>
            <person name="Govender N.P."/>
            <person name="Botha A."/>
            <person name="Moreno L."/>
            <person name="De Vries M."/>
            <person name="Munoz J.F."/>
            <person name="Stielow J.B."/>
        </authorList>
    </citation>
    <scope>NUCLEOTIDE SEQUENCE [LARGE SCALE GENOMIC DNA]</scope>
    <source>
        <strain evidence="1 2">EI222</strain>
    </source>
</reference>
<keyword evidence="2" id="KW-1185">Reference proteome</keyword>
<organism evidence="1 2">
    <name type="scientific">Blastomyces percursus</name>
    <dbReference type="NCBI Taxonomy" id="1658174"/>
    <lineage>
        <taxon>Eukaryota</taxon>
        <taxon>Fungi</taxon>
        <taxon>Dikarya</taxon>
        <taxon>Ascomycota</taxon>
        <taxon>Pezizomycotina</taxon>
        <taxon>Eurotiomycetes</taxon>
        <taxon>Eurotiomycetidae</taxon>
        <taxon>Onygenales</taxon>
        <taxon>Ajellomycetaceae</taxon>
        <taxon>Blastomyces</taxon>
    </lineage>
</organism>
<sequence>DQVDVIGKIPDPWWFQWESRAEFFNEDAAVDIMTGAPFQDSLEDRYDWFVVNATRRRSDMGEQGEDEKKAFLHMISMMLQYLPSDRATIQDVVESEWQKWGIPLEQEIK</sequence>
<dbReference type="Gene3D" id="1.10.510.10">
    <property type="entry name" value="Transferase(Phosphotransferase) domain 1"/>
    <property type="match status" value="1"/>
</dbReference>
<feature type="non-terminal residue" evidence="1">
    <location>
        <position position="1"/>
    </location>
</feature>
<dbReference type="VEuPathDB" id="FungiDB:ACJ73_05683"/>